<dbReference type="InterPro" id="IPR045225">
    <property type="entry name" value="Uracil/uridine/allantoin_perm"/>
</dbReference>
<evidence type="ECO:0000256" key="1">
    <source>
        <dbReference type="ARBA" id="ARBA00004141"/>
    </source>
</evidence>
<dbReference type="Proteomes" id="UP000284543">
    <property type="component" value="Unassembled WGS sequence"/>
</dbReference>
<dbReference type="PANTHER" id="PTHR30618:SF0">
    <property type="entry name" value="PURINE-URACIL PERMEASE NCS1"/>
    <property type="match status" value="1"/>
</dbReference>
<comment type="caution">
    <text evidence="6">The sequence shown here is derived from an EMBL/GenBank/DDBJ whole genome shotgun (WGS) entry which is preliminary data.</text>
</comment>
<dbReference type="PANTHER" id="PTHR30618">
    <property type="entry name" value="NCS1 FAMILY PURINE/PYRIMIDINE TRANSPORTER"/>
    <property type="match status" value="1"/>
</dbReference>
<accession>A0A412ZAW7</accession>
<dbReference type="EMBL" id="QRZM01000002">
    <property type="protein sequence ID" value="RGV77252.1"/>
    <property type="molecule type" value="Genomic_DNA"/>
</dbReference>
<dbReference type="GO" id="GO:0005886">
    <property type="term" value="C:plasma membrane"/>
    <property type="evidence" value="ECO:0007669"/>
    <property type="project" value="TreeGrafter"/>
</dbReference>
<organism evidence="6 7">
    <name type="scientific">Enterocloster bolteae</name>
    <dbReference type="NCBI Taxonomy" id="208479"/>
    <lineage>
        <taxon>Bacteria</taxon>
        <taxon>Bacillati</taxon>
        <taxon>Bacillota</taxon>
        <taxon>Clostridia</taxon>
        <taxon>Lachnospirales</taxon>
        <taxon>Lachnospiraceae</taxon>
        <taxon>Enterocloster</taxon>
    </lineage>
</organism>
<dbReference type="Gene3D" id="1.10.4160.10">
    <property type="entry name" value="Hydantoin permease"/>
    <property type="match status" value="1"/>
</dbReference>
<dbReference type="InterPro" id="IPR001248">
    <property type="entry name" value="Pur-cyt_permease"/>
</dbReference>
<keyword evidence="5" id="KW-0472">Membrane</keyword>
<name>A0A412ZAW7_9FIRM</name>
<comment type="similarity">
    <text evidence="2">Belongs to the purine-cytosine permease (2.A.39) family.</text>
</comment>
<keyword evidence="4" id="KW-1133">Transmembrane helix</keyword>
<dbReference type="RefSeq" id="WP_002564595.1">
    <property type="nucleotide sequence ID" value="NZ_CABKUK010000001.1"/>
</dbReference>
<keyword evidence="3" id="KW-0812">Transmembrane</keyword>
<dbReference type="GO" id="GO:0015205">
    <property type="term" value="F:nucleobase transmembrane transporter activity"/>
    <property type="evidence" value="ECO:0007669"/>
    <property type="project" value="TreeGrafter"/>
</dbReference>
<dbReference type="AlphaFoldDB" id="A0A412ZAW7"/>
<reference evidence="6 7" key="1">
    <citation type="submission" date="2018-08" db="EMBL/GenBank/DDBJ databases">
        <title>A genome reference for cultivated species of the human gut microbiota.</title>
        <authorList>
            <person name="Zou Y."/>
            <person name="Xue W."/>
            <person name="Luo G."/>
        </authorList>
    </citation>
    <scope>NUCLEOTIDE SEQUENCE [LARGE SCALE GENOMIC DNA]</scope>
    <source>
        <strain evidence="6 7">AF14-18</strain>
    </source>
</reference>
<evidence type="ECO:0000256" key="2">
    <source>
        <dbReference type="ARBA" id="ARBA00008974"/>
    </source>
</evidence>
<dbReference type="Pfam" id="PF02133">
    <property type="entry name" value="Transp_cyt_pur"/>
    <property type="match status" value="1"/>
</dbReference>
<evidence type="ECO:0000256" key="4">
    <source>
        <dbReference type="ARBA" id="ARBA00022989"/>
    </source>
</evidence>
<evidence type="ECO:0000313" key="7">
    <source>
        <dbReference type="Proteomes" id="UP000284543"/>
    </source>
</evidence>
<dbReference type="KEGG" id="cbol:CGC65_17090"/>
<protein>
    <submittedName>
        <fullName evidence="6">Transporter</fullName>
    </submittedName>
</protein>
<evidence type="ECO:0000313" key="6">
    <source>
        <dbReference type="EMBL" id="RGV77252.1"/>
    </source>
</evidence>
<gene>
    <name evidence="6" type="ORF">DWW02_06070</name>
</gene>
<comment type="subcellular location">
    <subcellularLocation>
        <location evidence="1">Membrane</location>
        <topology evidence="1">Multi-pass membrane protein</topology>
    </subcellularLocation>
</comment>
<sequence length="457" mass="49525">MSNMVENLNLNPELVKNVDPDLQPTKKRIMGPLSYAASFMGGCVSIGTFSMGAGLIGALTVGQAILAMVIGCLVIAVALVIIGNCGHKYGIPYTVQLRSSFGTTGVKVPGLLRGIPAIIWFGFQSWVGAGAINSCLSILFGFSNLPLVYALFTMLQVALAIKGFEGIKWLENISCVFIIAILAYMLYVVKTQFATEIDDVFSGIKGTWGMPFWAATTSFLGIYSTMIINASDYSRNLEGKVGPTFTGSIYTVAILPVTLFMGLIGLLVTAATGNSDPVVVFSTTMGSKFLTVVTLLFIAFAQVTTNVLNNIVPPSYVLMESFHMKWSHATILVGILSACCMPWKLVTDDSAAGLSLFTQFYSAFLGPIFAVMAVDYYILRKKKLNINHMYDKQGVFKGINWAAIIAIVIGSLCSLVIVQLSWYVSLIPTGLVYYFLMKNMKSAKSFRTGTIFQEQEG</sequence>
<evidence type="ECO:0000256" key="5">
    <source>
        <dbReference type="ARBA" id="ARBA00023136"/>
    </source>
</evidence>
<proteinExistence type="inferred from homology"/>
<dbReference type="CDD" id="cd10323">
    <property type="entry name" value="SLC-NCS1sbd"/>
    <property type="match status" value="1"/>
</dbReference>
<evidence type="ECO:0000256" key="3">
    <source>
        <dbReference type="ARBA" id="ARBA00022692"/>
    </source>
</evidence>